<dbReference type="GO" id="GO:0006355">
    <property type="term" value="P:regulation of DNA-templated transcription"/>
    <property type="evidence" value="ECO:0007669"/>
    <property type="project" value="InterPro"/>
</dbReference>
<keyword evidence="1" id="KW-0805">Transcription regulation</keyword>
<reference evidence="3" key="1">
    <citation type="submission" date="2014-07" db="EMBL/GenBank/DDBJ databases">
        <authorList>
            <person name="Hornung V.Bastian."/>
        </authorList>
    </citation>
    <scope>NUCLEOTIDE SEQUENCE</scope>
    <source>
        <strain evidence="3">PCE-S</strain>
    </source>
</reference>
<dbReference type="InterPro" id="IPR036388">
    <property type="entry name" value="WH-like_DNA-bd_sf"/>
</dbReference>
<evidence type="ECO:0000256" key="1">
    <source>
        <dbReference type="ARBA" id="ARBA00023015"/>
    </source>
</evidence>
<evidence type="ECO:0000256" key="2">
    <source>
        <dbReference type="ARBA" id="ARBA00023163"/>
    </source>
</evidence>
<dbReference type="OrthoDB" id="15623at2"/>
<accession>A0A098B400</accession>
<reference evidence="4 5" key="2">
    <citation type="submission" date="2015-12" db="EMBL/GenBank/DDBJ databases">
        <title>Draft Genome Sequence of Desulfitobacterium hafniense Strain DH, a Sulfate-reducing Bacterium Isolated from Paddy Soils.</title>
        <authorList>
            <person name="Bao P."/>
            <person name="Zhang X."/>
            <person name="Li G."/>
        </authorList>
    </citation>
    <scope>NUCLEOTIDE SEQUENCE [LARGE SCALE GENOMIC DNA]</scope>
    <source>
        <strain evidence="4 5">DH</strain>
    </source>
</reference>
<dbReference type="InterPro" id="IPR036390">
    <property type="entry name" value="WH_DNA-bd_sf"/>
</dbReference>
<dbReference type="Pfam" id="PF04703">
    <property type="entry name" value="FaeA"/>
    <property type="match status" value="1"/>
</dbReference>
<dbReference type="PATRIC" id="fig|49338.4.peg.3990"/>
<evidence type="ECO:0000313" key="5">
    <source>
        <dbReference type="Proteomes" id="UP000054623"/>
    </source>
</evidence>
<evidence type="ECO:0000313" key="4">
    <source>
        <dbReference type="EMBL" id="KTE91731.1"/>
    </source>
</evidence>
<dbReference type="SUPFAM" id="SSF46785">
    <property type="entry name" value="Winged helix' DNA-binding domain"/>
    <property type="match status" value="1"/>
</dbReference>
<organism evidence="3">
    <name type="scientific">Desulfitobacterium hafniense</name>
    <name type="common">Desulfitobacterium frappieri</name>
    <dbReference type="NCBI Taxonomy" id="49338"/>
    <lineage>
        <taxon>Bacteria</taxon>
        <taxon>Bacillati</taxon>
        <taxon>Bacillota</taxon>
        <taxon>Clostridia</taxon>
        <taxon>Eubacteriales</taxon>
        <taxon>Desulfitobacteriaceae</taxon>
        <taxon>Desulfitobacterium</taxon>
    </lineage>
</organism>
<dbReference type="AlphaFoldDB" id="A0A098B400"/>
<dbReference type="Gene3D" id="1.10.10.10">
    <property type="entry name" value="Winged helix-like DNA-binding domain superfamily/Winged helix DNA-binding domain"/>
    <property type="match status" value="1"/>
</dbReference>
<keyword evidence="2" id="KW-0804">Transcription</keyword>
<evidence type="ECO:0000313" key="3">
    <source>
        <dbReference type="EMBL" id="CDX03603.1"/>
    </source>
</evidence>
<dbReference type="EMBL" id="LOCK01000020">
    <property type="protein sequence ID" value="KTE91731.1"/>
    <property type="molecule type" value="Genomic_DNA"/>
</dbReference>
<name>A0A098B400_DESHA</name>
<dbReference type="InterPro" id="IPR006793">
    <property type="entry name" value="FaeA"/>
</dbReference>
<dbReference type="EMBL" id="LK996017">
    <property type="protein sequence ID" value="CDX03603.1"/>
    <property type="molecule type" value="Genomic_DNA"/>
</dbReference>
<dbReference type="Proteomes" id="UP000054623">
    <property type="component" value="Unassembled WGS sequence"/>
</dbReference>
<sequence length="60" mass="6861">MDNYKAVLDFFAKAEQPARTGDVAEATGIDKKEVEKVMNTLKKEEKIVSPKRCFWEINKA</sequence>
<dbReference type="OMA" id="CYYAPAE"/>
<protein>
    <submittedName>
        <fullName evidence="3">IclR helix-turn-helix domain</fullName>
    </submittedName>
    <submittedName>
        <fullName evidence="4">MarR family transcriptional regulator</fullName>
    </submittedName>
</protein>
<gene>
    <name evidence="4" type="ORF">AT727_21035</name>
    <name evidence="3" type="ORF">DPCES_3717</name>
</gene>
<proteinExistence type="predicted"/>
<dbReference type="RefSeq" id="WP_005813931.1">
    <property type="nucleotide sequence ID" value="NZ_CABKQQ010000051.1"/>
</dbReference>